<evidence type="ECO:0000256" key="7">
    <source>
        <dbReference type="ARBA" id="ARBA00022490"/>
    </source>
</evidence>
<feature type="coiled-coil region" evidence="14">
    <location>
        <begin position="167"/>
        <end position="194"/>
    </location>
</feature>
<keyword evidence="6" id="KW-0813">Transport</keyword>
<dbReference type="InterPro" id="IPR050499">
    <property type="entry name" value="PEP-utilizing_PTS_enzyme"/>
</dbReference>
<dbReference type="InterPro" id="IPR006318">
    <property type="entry name" value="PTS_EI-like"/>
</dbReference>
<feature type="domain" description="PEP-utilising enzyme mobile" evidence="15">
    <location>
        <begin position="88"/>
        <end position="158"/>
    </location>
</feature>
<dbReference type="Gene3D" id="3.20.20.60">
    <property type="entry name" value="Phosphoenolpyruvate-binding domains"/>
    <property type="match status" value="1"/>
</dbReference>
<feature type="domain" description="PEP-utilising enzyme C-terminal" evidence="16">
    <location>
        <begin position="185"/>
        <end position="294"/>
    </location>
</feature>
<protein>
    <recommendedName>
        <fullName evidence="5">phosphoenolpyruvate--protein phosphotransferase</fullName>
        <ecNumber evidence="5">2.7.3.9</ecNumber>
    </recommendedName>
</protein>
<evidence type="ECO:0000313" key="18">
    <source>
        <dbReference type="EMBL" id="STS84233.1"/>
    </source>
</evidence>
<dbReference type="Pfam" id="PF02896">
    <property type="entry name" value="PEP-utilizers_C"/>
    <property type="match status" value="1"/>
</dbReference>
<dbReference type="NCBIfam" id="TIGR01417">
    <property type="entry name" value="PTS_I_fam"/>
    <property type="match status" value="1"/>
</dbReference>
<dbReference type="InterPro" id="IPR036618">
    <property type="entry name" value="PtsI_HPr-bd_sf"/>
</dbReference>
<dbReference type="InterPro" id="IPR008279">
    <property type="entry name" value="PEP-util_enz_mobile_dom"/>
</dbReference>
<dbReference type="SUPFAM" id="SSF47831">
    <property type="entry name" value="Enzyme I of the PEP:sugar phosphotransferase system HPr-binding (sub)domain"/>
    <property type="match status" value="1"/>
</dbReference>
<dbReference type="Pfam" id="PF05524">
    <property type="entry name" value="PEP-utilisers_N"/>
    <property type="match status" value="1"/>
</dbReference>
<proteinExistence type="inferred from homology"/>
<evidence type="ECO:0000256" key="4">
    <source>
        <dbReference type="ARBA" id="ARBA00007837"/>
    </source>
</evidence>
<accession>A0A377TWZ2</accession>
<evidence type="ECO:0000256" key="10">
    <source>
        <dbReference type="ARBA" id="ARBA00022683"/>
    </source>
</evidence>
<dbReference type="Pfam" id="PF00391">
    <property type="entry name" value="PEP-utilizers"/>
    <property type="match status" value="1"/>
</dbReference>
<evidence type="ECO:0000256" key="11">
    <source>
        <dbReference type="ARBA" id="ARBA00022723"/>
    </source>
</evidence>
<keyword evidence="14" id="KW-0175">Coiled coil</keyword>
<evidence type="ECO:0000256" key="6">
    <source>
        <dbReference type="ARBA" id="ARBA00022448"/>
    </source>
</evidence>
<evidence type="ECO:0000256" key="5">
    <source>
        <dbReference type="ARBA" id="ARBA00012232"/>
    </source>
</evidence>
<comment type="similarity">
    <text evidence="4">Belongs to the PEP-utilizing enzyme family.</text>
</comment>
<dbReference type="Gene3D" id="1.10.274.10">
    <property type="entry name" value="PtsI, HPr-binding domain"/>
    <property type="match status" value="1"/>
</dbReference>
<dbReference type="EMBL" id="UGKQ01000007">
    <property type="protein sequence ID" value="STS84233.1"/>
    <property type="molecule type" value="Genomic_DNA"/>
</dbReference>
<evidence type="ECO:0000256" key="3">
    <source>
        <dbReference type="ARBA" id="ARBA00004496"/>
    </source>
</evidence>
<evidence type="ECO:0000259" key="17">
    <source>
        <dbReference type="Pfam" id="PF05524"/>
    </source>
</evidence>
<keyword evidence="13" id="KW-0460">Magnesium</keyword>
<evidence type="ECO:0000256" key="8">
    <source>
        <dbReference type="ARBA" id="ARBA00022597"/>
    </source>
</evidence>
<dbReference type="Proteomes" id="UP000254938">
    <property type="component" value="Unassembled WGS sequence"/>
</dbReference>
<gene>
    <name evidence="18" type="primary">ptsI_2</name>
    <name evidence="18" type="ORF">NCTC9140_06026</name>
</gene>
<keyword evidence="9 18" id="KW-0808">Transferase</keyword>
<dbReference type="GO" id="GO:0009401">
    <property type="term" value="P:phosphoenolpyruvate-dependent sugar phosphotransferase system"/>
    <property type="evidence" value="ECO:0007669"/>
    <property type="project" value="UniProtKB-KW"/>
</dbReference>
<evidence type="ECO:0000256" key="1">
    <source>
        <dbReference type="ARBA" id="ARBA00000683"/>
    </source>
</evidence>
<evidence type="ECO:0000256" key="9">
    <source>
        <dbReference type="ARBA" id="ARBA00022679"/>
    </source>
</evidence>
<evidence type="ECO:0000259" key="16">
    <source>
        <dbReference type="Pfam" id="PF02896"/>
    </source>
</evidence>
<name>A0A377TWZ2_KLEPN</name>
<dbReference type="InterPro" id="IPR008731">
    <property type="entry name" value="PTS_EIN"/>
</dbReference>
<comment type="subcellular location">
    <subcellularLocation>
        <location evidence="3">Cytoplasm</location>
    </subcellularLocation>
</comment>
<dbReference type="GO" id="GO:0005737">
    <property type="term" value="C:cytoplasm"/>
    <property type="evidence" value="ECO:0007669"/>
    <property type="project" value="UniProtKB-SubCell"/>
</dbReference>
<reference evidence="18 19" key="1">
    <citation type="submission" date="2018-06" db="EMBL/GenBank/DDBJ databases">
        <authorList>
            <consortium name="Pathogen Informatics"/>
            <person name="Doyle S."/>
        </authorList>
    </citation>
    <scope>NUCLEOTIDE SEQUENCE [LARGE SCALE GENOMIC DNA]</scope>
    <source>
        <strain evidence="18 19">NCTC9140</strain>
    </source>
</reference>
<dbReference type="InterPro" id="IPR000121">
    <property type="entry name" value="PEP_util_C"/>
</dbReference>
<dbReference type="PANTHER" id="PTHR46244">
    <property type="entry name" value="PHOSPHOENOLPYRUVATE-PROTEIN PHOSPHOTRANSFERASE"/>
    <property type="match status" value="1"/>
</dbReference>
<dbReference type="GO" id="GO:0016301">
    <property type="term" value="F:kinase activity"/>
    <property type="evidence" value="ECO:0007669"/>
    <property type="project" value="UniProtKB-KW"/>
</dbReference>
<keyword evidence="7" id="KW-0963">Cytoplasm</keyword>
<sequence length="301" mass="32755">MKKKKPSSKGILWLLEDEELEQEIIALIKDKHMTADAAANEVIDGQATALEELDDEYLKERAADVRDIGKRLLRNILGLAIIDLSAIQDEVILVAADLTPSETAQLNLKKVLGFITDAGGRTSHTSIMARSLELPAIVGTGSITAQVKNGDYLILDAVNNQVLINPSNEQIEALRSLQAQVAEEKAELAKLKDLPAITLDGHQVEVCANIGTVRDVEGAERNGAEGVGLYRTEFLFMDRDALPTEEEQFAAYKAVAEACGSQALSSVTMDIGGDKELPYMNFPKEENPFLGWRGRAYCDGS</sequence>
<comment type="catalytic activity">
    <reaction evidence="1">
        <text>L-histidyl-[protein] + phosphoenolpyruvate = N(pros)-phospho-L-histidyl-[protein] + pyruvate</text>
        <dbReference type="Rhea" id="RHEA:23880"/>
        <dbReference type="Rhea" id="RHEA-COMP:9745"/>
        <dbReference type="Rhea" id="RHEA-COMP:9746"/>
        <dbReference type="ChEBI" id="CHEBI:15361"/>
        <dbReference type="ChEBI" id="CHEBI:29979"/>
        <dbReference type="ChEBI" id="CHEBI:58702"/>
        <dbReference type="ChEBI" id="CHEBI:64837"/>
        <dbReference type="EC" id="2.7.3.9"/>
    </reaction>
</comment>
<dbReference type="InterPro" id="IPR040442">
    <property type="entry name" value="Pyrv_kinase-like_dom_sf"/>
</dbReference>
<keyword evidence="10" id="KW-0598">Phosphotransferase system</keyword>
<dbReference type="GO" id="GO:0008965">
    <property type="term" value="F:phosphoenolpyruvate-protein phosphotransferase activity"/>
    <property type="evidence" value="ECO:0007669"/>
    <property type="project" value="UniProtKB-EC"/>
</dbReference>
<evidence type="ECO:0000256" key="13">
    <source>
        <dbReference type="ARBA" id="ARBA00022842"/>
    </source>
</evidence>
<keyword evidence="12" id="KW-0418">Kinase</keyword>
<dbReference type="SUPFAM" id="SSF52009">
    <property type="entry name" value="Phosphohistidine domain"/>
    <property type="match status" value="1"/>
</dbReference>
<dbReference type="InterPro" id="IPR015813">
    <property type="entry name" value="Pyrv/PenolPyrv_kinase-like_dom"/>
</dbReference>
<dbReference type="PROSITE" id="PS00370">
    <property type="entry name" value="PEP_ENZYMES_PHOS_SITE"/>
    <property type="match status" value="1"/>
</dbReference>
<dbReference type="Gene3D" id="3.50.30.10">
    <property type="entry name" value="Phosphohistidine domain"/>
    <property type="match status" value="1"/>
</dbReference>
<dbReference type="EC" id="2.7.3.9" evidence="5"/>
<dbReference type="PANTHER" id="PTHR46244:SF6">
    <property type="entry name" value="PHOSPHOENOLPYRUVATE-PROTEIN PHOSPHOTRANSFERASE"/>
    <property type="match status" value="1"/>
</dbReference>
<evidence type="ECO:0000256" key="12">
    <source>
        <dbReference type="ARBA" id="ARBA00022777"/>
    </source>
</evidence>
<dbReference type="AlphaFoldDB" id="A0A377TWZ2"/>
<dbReference type="InterPro" id="IPR036637">
    <property type="entry name" value="Phosphohistidine_dom_sf"/>
</dbReference>
<keyword evidence="11" id="KW-0479">Metal-binding</keyword>
<evidence type="ECO:0000259" key="15">
    <source>
        <dbReference type="Pfam" id="PF00391"/>
    </source>
</evidence>
<keyword evidence="8" id="KW-0762">Sugar transport</keyword>
<dbReference type="SUPFAM" id="SSF51621">
    <property type="entry name" value="Phosphoenolpyruvate/pyruvate domain"/>
    <property type="match status" value="1"/>
</dbReference>
<evidence type="ECO:0000256" key="2">
    <source>
        <dbReference type="ARBA" id="ARBA00001946"/>
    </source>
</evidence>
<dbReference type="FunFam" id="3.50.30.10:FF:000001">
    <property type="entry name" value="Phosphoenolpyruvate-protein phosphotransferase"/>
    <property type="match status" value="1"/>
</dbReference>
<comment type="cofactor">
    <cofactor evidence="2">
        <name>Mg(2+)</name>
        <dbReference type="ChEBI" id="CHEBI:18420"/>
    </cofactor>
</comment>
<dbReference type="GO" id="GO:0046872">
    <property type="term" value="F:metal ion binding"/>
    <property type="evidence" value="ECO:0007669"/>
    <property type="project" value="UniProtKB-KW"/>
</dbReference>
<dbReference type="InterPro" id="IPR018274">
    <property type="entry name" value="PEP_util_AS"/>
</dbReference>
<keyword evidence="18" id="KW-0670">Pyruvate</keyword>
<evidence type="ECO:0000256" key="14">
    <source>
        <dbReference type="SAM" id="Coils"/>
    </source>
</evidence>
<feature type="domain" description="Phosphotransferase system enzyme I N-terminal" evidence="17">
    <location>
        <begin position="13"/>
        <end position="61"/>
    </location>
</feature>
<organism evidence="18 19">
    <name type="scientific">Klebsiella pneumoniae</name>
    <dbReference type="NCBI Taxonomy" id="573"/>
    <lineage>
        <taxon>Bacteria</taxon>
        <taxon>Pseudomonadati</taxon>
        <taxon>Pseudomonadota</taxon>
        <taxon>Gammaproteobacteria</taxon>
        <taxon>Enterobacterales</taxon>
        <taxon>Enterobacteriaceae</taxon>
        <taxon>Klebsiella/Raoultella group</taxon>
        <taxon>Klebsiella</taxon>
        <taxon>Klebsiella pneumoniae complex</taxon>
    </lineage>
</organism>
<evidence type="ECO:0000313" key="19">
    <source>
        <dbReference type="Proteomes" id="UP000254938"/>
    </source>
</evidence>